<evidence type="ECO:0000256" key="16">
    <source>
        <dbReference type="ARBA" id="ARBA00023004"/>
    </source>
</evidence>
<evidence type="ECO:0000256" key="10">
    <source>
        <dbReference type="ARBA" id="ARBA00022741"/>
    </source>
</evidence>
<keyword evidence="18" id="KW-0238">DNA-binding</keyword>
<keyword evidence="7" id="KW-0235">DNA replication</keyword>
<dbReference type="InterPro" id="IPR014808">
    <property type="entry name" value="DNA_replication_fac_Dna2_N"/>
</dbReference>
<dbReference type="GO" id="GO:0046872">
    <property type="term" value="F:metal ion binding"/>
    <property type="evidence" value="ECO:0007669"/>
    <property type="project" value="UniProtKB-KW"/>
</dbReference>
<dbReference type="PANTHER" id="PTHR43788">
    <property type="entry name" value="DNA2/NAM7 HELICASE FAMILY MEMBER"/>
    <property type="match status" value="1"/>
</dbReference>
<keyword evidence="11" id="KW-0255">Endonuclease</keyword>
<feature type="compositionally biased region" description="Low complexity" evidence="23">
    <location>
        <begin position="53"/>
        <end position="66"/>
    </location>
</feature>
<dbReference type="GO" id="GO:0005524">
    <property type="term" value="F:ATP binding"/>
    <property type="evidence" value="ECO:0007669"/>
    <property type="project" value="UniProtKB-KW"/>
</dbReference>
<dbReference type="InterPro" id="IPR041677">
    <property type="entry name" value="DNA2/NAM7_AAA_11"/>
</dbReference>
<reference evidence="27 28" key="1">
    <citation type="journal article" date="2018" name="Plant J.">
        <title>Genome sequences of Chlorella sorokiniana UTEX 1602 and Micractinium conductrix SAG 241.80: implications to maltose excretion by a green alga.</title>
        <authorList>
            <person name="Arriola M.B."/>
            <person name="Velmurugan N."/>
            <person name="Zhang Y."/>
            <person name="Plunkett M.H."/>
            <person name="Hondzo H."/>
            <person name="Barney B.M."/>
        </authorList>
    </citation>
    <scope>NUCLEOTIDE SEQUENCE [LARGE SCALE GENOMIC DNA]</scope>
    <source>
        <strain evidence="27 28">SAG 241.80</strain>
    </source>
</reference>
<gene>
    <name evidence="27" type="ORF">C2E20_4810</name>
</gene>
<evidence type="ECO:0000256" key="18">
    <source>
        <dbReference type="ARBA" id="ARBA00023125"/>
    </source>
</evidence>
<dbReference type="GO" id="GO:0017116">
    <property type="term" value="F:single-stranded DNA helicase activity"/>
    <property type="evidence" value="ECO:0007669"/>
    <property type="project" value="InterPro"/>
</dbReference>
<evidence type="ECO:0000256" key="15">
    <source>
        <dbReference type="ARBA" id="ARBA00022840"/>
    </source>
</evidence>
<keyword evidence="9" id="KW-0479">Metal-binding</keyword>
<evidence type="ECO:0000259" key="25">
    <source>
        <dbReference type="Pfam" id="PF13086"/>
    </source>
</evidence>
<dbReference type="Pfam" id="PF13087">
    <property type="entry name" value="AAA_12"/>
    <property type="match status" value="1"/>
</dbReference>
<keyword evidence="10" id="KW-0547">Nucleotide-binding</keyword>
<feature type="region of interest" description="Disordered" evidence="23">
    <location>
        <begin position="580"/>
        <end position="617"/>
    </location>
</feature>
<dbReference type="InterPro" id="IPR011604">
    <property type="entry name" value="PDDEXK-like_dom_sf"/>
</dbReference>
<evidence type="ECO:0000256" key="3">
    <source>
        <dbReference type="ARBA" id="ARBA00007913"/>
    </source>
</evidence>
<evidence type="ECO:0000256" key="6">
    <source>
        <dbReference type="ARBA" id="ARBA00022485"/>
    </source>
</evidence>
<dbReference type="GO" id="GO:0004519">
    <property type="term" value="F:endonuclease activity"/>
    <property type="evidence" value="ECO:0007669"/>
    <property type="project" value="UniProtKB-KW"/>
</dbReference>
<dbReference type="Pfam" id="PF08696">
    <property type="entry name" value="Dna2"/>
    <property type="match status" value="1"/>
</dbReference>
<dbReference type="STRING" id="554055.A0A2P6VCW2"/>
<evidence type="ECO:0000256" key="21">
    <source>
        <dbReference type="ARBA" id="ARBA00023268"/>
    </source>
</evidence>
<evidence type="ECO:0000259" key="24">
    <source>
        <dbReference type="Pfam" id="PF08696"/>
    </source>
</evidence>
<evidence type="ECO:0000256" key="2">
    <source>
        <dbReference type="ARBA" id="ARBA00004123"/>
    </source>
</evidence>
<keyword evidence="28" id="KW-1185">Reference proteome</keyword>
<evidence type="ECO:0000256" key="5">
    <source>
        <dbReference type="ARBA" id="ARBA00021516"/>
    </source>
</evidence>
<evidence type="ECO:0000256" key="4">
    <source>
        <dbReference type="ARBA" id="ARBA00012551"/>
    </source>
</evidence>
<feature type="domain" description="DNA2/NAM7 helicase helicase" evidence="25">
    <location>
        <begin position="988"/>
        <end position="1072"/>
    </location>
</feature>
<keyword evidence="6" id="KW-0004">4Fe-4S</keyword>
<dbReference type="InterPro" id="IPR041679">
    <property type="entry name" value="DNA2/NAM7-like_C"/>
</dbReference>
<evidence type="ECO:0000313" key="28">
    <source>
        <dbReference type="Proteomes" id="UP000239649"/>
    </source>
</evidence>
<feature type="domain" description="DNA2/NAM7 helicase-like C-terminal" evidence="26">
    <location>
        <begin position="1165"/>
        <end position="1372"/>
    </location>
</feature>
<dbReference type="GO" id="GO:0016887">
    <property type="term" value="F:ATP hydrolysis activity"/>
    <property type="evidence" value="ECO:0007669"/>
    <property type="project" value="RHEA"/>
</dbReference>
<dbReference type="InterPro" id="IPR047187">
    <property type="entry name" value="SF1_C_Upf1"/>
</dbReference>
<dbReference type="Gene3D" id="3.90.320.10">
    <property type="match status" value="1"/>
</dbReference>
<dbReference type="GO" id="GO:0006260">
    <property type="term" value="P:DNA replication"/>
    <property type="evidence" value="ECO:0007669"/>
    <property type="project" value="UniProtKB-KW"/>
</dbReference>
<evidence type="ECO:0000256" key="12">
    <source>
        <dbReference type="ARBA" id="ARBA00022763"/>
    </source>
</evidence>
<name>A0A2P6VCW2_9CHLO</name>
<feature type="compositionally biased region" description="Basic residues" evidence="23">
    <location>
        <begin position="191"/>
        <end position="210"/>
    </location>
</feature>
<keyword evidence="13" id="KW-0378">Hydrolase</keyword>
<dbReference type="FunFam" id="3.40.50.300:FF:000789">
    <property type="entry name" value="DNA replication ATP-dependent helicase/nuclease DNA2"/>
    <property type="match status" value="1"/>
</dbReference>
<feature type="region of interest" description="Disordered" evidence="23">
    <location>
        <begin position="309"/>
        <end position="339"/>
    </location>
</feature>
<comment type="cofactor">
    <cofactor evidence="1">
        <name>[4Fe-4S] cluster</name>
        <dbReference type="ChEBI" id="CHEBI:49883"/>
    </cofactor>
</comment>
<evidence type="ECO:0000256" key="22">
    <source>
        <dbReference type="ARBA" id="ARBA00047995"/>
    </source>
</evidence>
<keyword evidence="12" id="KW-0227">DNA damage</keyword>
<feature type="compositionally biased region" description="Low complexity" evidence="23">
    <location>
        <begin position="105"/>
        <end position="144"/>
    </location>
</feature>
<organism evidence="27 28">
    <name type="scientific">Micractinium conductrix</name>
    <dbReference type="NCBI Taxonomy" id="554055"/>
    <lineage>
        <taxon>Eukaryota</taxon>
        <taxon>Viridiplantae</taxon>
        <taxon>Chlorophyta</taxon>
        <taxon>core chlorophytes</taxon>
        <taxon>Trebouxiophyceae</taxon>
        <taxon>Chlorellales</taxon>
        <taxon>Chlorellaceae</taxon>
        <taxon>Chlorella clade</taxon>
        <taxon>Micractinium</taxon>
    </lineage>
</organism>
<feature type="region of interest" description="Disordered" evidence="23">
    <location>
        <begin position="22"/>
        <end position="210"/>
    </location>
</feature>
<dbReference type="InterPro" id="IPR026851">
    <property type="entry name" value="Dna2/JHS1_DEXXQ-box"/>
</dbReference>
<evidence type="ECO:0000256" key="8">
    <source>
        <dbReference type="ARBA" id="ARBA00022722"/>
    </source>
</evidence>
<feature type="compositionally biased region" description="Low complexity" evidence="23">
    <location>
        <begin position="878"/>
        <end position="888"/>
    </location>
</feature>
<evidence type="ECO:0000256" key="20">
    <source>
        <dbReference type="ARBA" id="ARBA00023242"/>
    </source>
</evidence>
<keyword evidence="15" id="KW-0067">ATP-binding</keyword>
<dbReference type="Proteomes" id="UP000239649">
    <property type="component" value="Unassembled WGS sequence"/>
</dbReference>
<dbReference type="OrthoDB" id="306218at2759"/>
<dbReference type="CDD" id="cd18808">
    <property type="entry name" value="SF1_C_Upf1"/>
    <property type="match status" value="1"/>
</dbReference>
<evidence type="ECO:0000256" key="13">
    <source>
        <dbReference type="ARBA" id="ARBA00022801"/>
    </source>
</evidence>
<comment type="caution">
    <text evidence="27">The sequence shown here is derived from an EMBL/GenBank/DDBJ whole genome shotgun (WGS) entry which is preliminary data.</text>
</comment>
<dbReference type="CDD" id="cd18041">
    <property type="entry name" value="DEXXQc_DNA2"/>
    <property type="match status" value="1"/>
</dbReference>
<evidence type="ECO:0000256" key="17">
    <source>
        <dbReference type="ARBA" id="ARBA00023014"/>
    </source>
</evidence>
<keyword evidence="8" id="KW-0540">Nuclease</keyword>
<keyword evidence="19" id="KW-0234">DNA repair</keyword>
<dbReference type="GO" id="GO:0005634">
    <property type="term" value="C:nucleus"/>
    <property type="evidence" value="ECO:0007669"/>
    <property type="project" value="UniProtKB-SubCell"/>
</dbReference>
<evidence type="ECO:0000256" key="1">
    <source>
        <dbReference type="ARBA" id="ARBA00001966"/>
    </source>
</evidence>
<accession>A0A2P6VCW2</accession>
<evidence type="ECO:0000256" key="9">
    <source>
        <dbReference type="ARBA" id="ARBA00022723"/>
    </source>
</evidence>
<evidence type="ECO:0000256" key="23">
    <source>
        <dbReference type="SAM" id="MobiDB-lite"/>
    </source>
</evidence>
<dbReference type="EMBL" id="LHPF02000012">
    <property type="protein sequence ID" value="PSC71922.1"/>
    <property type="molecule type" value="Genomic_DNA"/>
</dbReference>
<comment type="subcellular location">
    <subcellularLocation>
        <location evidence="2">Nucleus</location>
    </subcellularLocation>
</comment>
<keyword evidence="21" id="KW-0511">Multifunctional enzyme</keyword>
<dbReference type="Gene3D" id="3.40.50.300">
    <property type="entry name" value="P-loop containing nucleotide triphosphate hydrolases"/>
    <property type="match status" value="3"/>
</dbReference>
<dbReference type="Pfam" id="PF13086">
    <property type="entry name" value="AAA_11"/>
    <property type="match status" value="2"/>
</dbReference>
<evidence type="ECO:0000259" key="26">
    <source>
        <dbReference type="Pfam" id="PF13087"/>
    </source>
</evidence>
<comment type="similarity">
    <text evidence="3">Belongs to the DNA2/NAM7 helicase family.</text>
</comment>
<dbReference type="GO" id="GO:0003677">
    <property type="term" value="F:DNA binding"/>
    <property type="evidence" value="ECO:0007669"/>
    <property type="project" value="UniProtKB-KW"/>
</dbReference>
<feature type="region of interest" description="Disordered" evidence="23">
    <location>
        <begin position="272"/>
        <end position="292"/>
    </location>
</feature>
<keyword evidence="20" id="KW-0539">Nucleus</keyword>
<feature type="region of interest" description="Disordered" evidence="23">
    <location>
        <begin position="878"/>
        <end position="902"/>
    </location>
</feature>
<dbReference type="InterPro" id="IPR027417">
    <property type="entry name" value="P-loop_NTPase"/>
</dbReference>
<dbReference type="PANTHER" id="PTHR43788:SF8">
    <property type="entry name" value="DNA-BINDING PROTEIN SMUBP-2"/>
    <property type="match status" value="1"/>
</dbReference>
<evidence type="ECO:0000256" key="14">
    <source>
        <dbReference type="ARBA" id="ARBA00022806"/>
    </source>
</evidence>
<keyword evidence="17" id="KW-0411">Iron-sulfur</keyword>
<feature type="domain" description="DNA replication factor Dna2 N-terminal" evidence="24">
    <location>
        <begin position="372"/>
        <end position="577"/>
    </location>
</feature>
<dbReference type="SUPFAM" id="SSF52540">
    <property type="entry name" value="P-loop containing nucleoside triphosphate hydrolases"/>
    <property type="match status" value="1"/>
</dbReference>
<feature type="domain" description="DNA2/NAM7 helicase helicase" evidence="25">
    <location>
        <begin position="1090"/>
        <end position="1155"/>
    </location>
</feature>
<dbReference type="GO" id="GO:0006281">
    <property type="term" value="P:DNA repair"/>
    <property type="evidence" value="ECO:0007669"/>
    <property type="project" value="UniProtKB-KW"/>
</dbReference>
<dbReference type="EC" id="3.6.4.12" evidence="4"/>
<dbReference type="GO" id="GO:0051539">
    <property type="term" value="F:4 iron, 4 sulfur cluster binding"/>
    <property type="evidence" value="ECO:0007669"/>
    <property type="project" value="UniProtKB-KW"/>
</dbReference>
<dbReference type="InterPro" id="IPR050534">
    <property type="entry name" value="Coronavir_polyprotein_1ab"/>
</dbReference>
<keyword evidence="16" id="KW-0408">Iron</keyword>
<comment type="catalytic activity">
    <reaction evidence="22">
        <text>ATP + H2O = ADP + phosphate + H(+)</text>
        <dbReference type="Rhea" id="RHEA:13065"/>
        <dbReference type="ChEBI" id="CHEBI:15377"/>
        <dbReference type="ChEBI" id="CHEBI:15378"/>
        <dbReference type="ChEBI" id="CHEBI:30616"/>
        <dbReference type="ChEBI" id="CHEBI:43474"/>
        <dbReference type="ChEBI" id="CHEBI:456216"/>
        <dbReference type="EC" id="3.6.4.12"/>
    </reaction>
</comment>
<evidence type="ECO:0000256" key="7">
    <source>
        <dbReference type="ARBA" id="ARBA00022705"/>
    </source>
</evidence>
<proteinExistence type="inferred from homology"/>
<evidence type="ECO:0000313" key="27">
    <source>
        <dbReference type="EMBL" id="PSC71922.1"/>
    </source>
</evidence>
<keyword evidence="14 27" id="KW-0347">Helicase</keyword>
<feature type="region of interest" description="Disordered" evidence="23">
    <location>
        <begin position="973"/>
        <end position="993"/>
    </location>
</feature>
<protein>
    <recommendedName>
        <fullName evidence="5">DNA replication ATP-dependent helicase/nuclease DNA2</fullName>
        <ecNumber evidence="4">3.6.4.12</ecNumber>
    </recommendedName>
</protein>
<feature type="compositionally biased region" description="Gly residues" evidence="23">
    <location>
        <begin position="591"/>
        <end position="613"/>
    </location>
</feature>
<evidence type="ECO:0000256" key="19">
    <source>
        <dbReference type="ARBA" id="ARBA00023204"/>
    </source>
</evidence>
<evidence type="ECO:0000256" key="11">
    <source>
        <dbReference type="ARBA" id="ARBA00022759"/>
    </source>
</evidence>
<sequence>MAPTAATRPALHKHLSTLQDLGPADSFAMSQDTDAMQVVWQDSPGSSSRPQARSLSNLGGRSSGSGAQEIKQRLISAAQRPRDVRRPASGGAFAGSAGGVRLQHGEQLLEGLLTGRPQAGAAPPGAAAAAPEHSAASGAPSEPSGGVGGASHRTPGTHLRGILKRTAAGSGSAGRHTPASTVKFRADSSGKGRRRVQANSSGKKRSAGQKRKALLELLEQVESFVHSSASPEGGKGSCADGGDAEADGAFAAAAATAAAAAADEAGVASDKENVPAAAAAEAQGSDSSWEDDFDGALLDQFEAAALKERASGGGGGGGVPAVAEGGVPPGGQAAPAPRFPGGREQVYYTITEVYPPTTKQVLRLHSKYQNRDVYAHLKTPWCDLPFRVGDPVNLLARVDFFEGHYHSLLDMETGMLILHPDVLLSGTRITTSHECTRRSFLDERVAESGGSNDKAVKGTLTHNLIQTALTEGLRTLPQLVAAAERVVGEATEALLEVELTEEAAMECLRQAMPGVQRWMHRFLRAEPAPDSLLAAGMDYGNGREMRRAVAVPEVVDIEESIWSTKFGVKGMIDVSARLALQDPSQRPRQGPGSGGWMQAAGSGGGGAPTGGAPGRELAIGPIEIKTGKPHGSHHAQVLLYLLLMEERYGRPLDWGMLWYTGQPDPLLIMKRPTDLSCLLAVRNRLAAAIAHREMPPLTDEKRQCNWCFQQANCMVAHAAQRGAAAATPDSFVRPFGDRGAPLDNVQQELAGKYERAAGHMTGSDCEFLRKWEALVTLEEGRSSARRPEVWAMAGEERQALGRCVAGLALSHVDEEQLLYTFCRQGGGALQCGFAEGEMLLLSVEGQHAAVARGFFYTCSATHLTVTLNKALRRGLLRPGATPAEGAAPPAGPGPAGGAPAPQWDASVRWRLDRDEVASTFVRLRGNLFALFRREFELSKDPKTNRVVQGEELASSLQAARLRQLVVGLAAPRYAAPDPTQPDPTPAGMNSEQAAGVRRVSSAQDYTLVLGMPGAGKTTTIVSMVQALVAQGKSVLLTSYTNSAVDNILMKLAREEVPFVRLGRKSGVHPAVRPWLPGGERYQRRTTRDLAALARVPVFGATCFGVHHPLIKRRMFDVCIIDEAGQMMLPAALGPLLRARSFVLVGDHNQLPPLVTCKEAEAGGLGESLFKRLSEAHPQAVVSLPVQYRMAADIMLLPNQLIYNNQLRCGTDGIAQAMLQLSHGAAATLASQPAWLQAALDPRRRVLFLDTSAVEGARESVAGDAVSNPGEARLVLRMLSAAVSAGVPPSELGVISPYRSQVALLDRQAREARLEGVEALTVDKCQGRDKEAIVLSLVRSNAEGEAGKLLTDWRRINVAITRAKCKLVLVGDAATLASIDLFARLVALVRQQGWYLPLPADALAAH</sequence>
<dbReference type="GO" id="GO:0043139">
    <property type="term" value="F:5'-3' DNA helicase activity"/>
    <property type="evidence" value="ECO:0007669"/>
    <property type="project" value="TreeGrafter"/>
</dbReference>
<feature type="compositionally biased region" description="Low complexity" evidence="23">
    <location>
        <begin position="320"/>
        <end position="339"/>
    </location>
</feature>